<feature type="transmembrane region" description="Helical" evidence="4">
    <location>
        <begin position="262"/>
        <end position="281"/>
    </location>
</feature>
<dbReference type="GO" id="GO:0003700">
    <property type="term" value="F:DNA-binding transcription factor activity"/>
    <property type="evidence" value="ECO:0007669"/>
    <property type="project" value="InterPro"/>
</dbReference>
<dbReference type="KEGG" id="blen:NCTC4824_01101"/>
<dbReference type="STRING" id="1348624.GCA_001591545_00197"/>
<name>A0A2X4W104_LEDLE</name>
<keyword evidence="4" id="KW-0812">Transmembrane</keyword>
<evidence type="ECO:0000259" key="5">
    <source>
        <dbReference type="PROSITE" id="PS01124"/>
    </source>
</evidence>
<keyword evidence="7" id="KW-1185">Reference proteome</keyword>
<evidence type="ECO:0000313" key="7">
    <source>
        <dbReference type="Proteomes" id="UP000249134"/>
    </source>
</evidence>
<dbReference type="SMART" id="SM00342">
    <property type="entry name" value="HTH_ARAC"/>
    <property type="match status" value="1"/>
</dbReference>
<dbReference type="Pfam" id="PF12833">
    <property type="entry name" value="HTH_18"/>
    <property type="match status" value="1"/>
</dbReference>
<keyword evidence="4" id="KW-0472">Membrane</keyword>
<dbReference type="PANTHER" id="PTHR43280">
    <property type="entry name" value="ARAC-FAMILY TRANSCRIPTIONAL REGULATOR"/>
    <property type="match status" value="1"/>
</dbReference>
<dbReference type="RefSeq" id="WP_066136184.1">
    <property type="nucleotide sequence ID" value="NZ_CBCSGM010000001.1"/>
</dbReference>
<evidence type="ECO:0000313" key="6">
    <source>
        <dbReference type="EMBL" id="SQI53778.1"/>
    </source>
</evidence>
<dbReference type="PRINTS" id="PR00032">
    <property type="entry name" value="HTHARAC"/>
</dbReference>
<keyword evidence="1" id="KW-0805">Transcription regulation</keyword>
<dbReference type="InterPro" id="IPR009057">
    <property type="entry name" value="Homeodomain-like_sf"/>
</dbReference>
<dbReference type="EMBL" id="LS483476">
    <property type="protein sequence ID" value="SQI53778.1"/>
    <property type="molecule type" value="Genomic_DNA"/>
</dbReference>
<evidence type="ECO:0000256" key="4">
    <source>
        <dbReference type="SAM" id="Phobius"/>
    </source>
</evidence>
<dbReference type="GO" id="GO:0043565">
    <property type="term" value="F:sequence-specific DNA binding"/>
    <property type="evidence" value="ECO:0007669"/>
    <property type="project" value="InterPro"/>
</dbReference>
<dbReference type="PANTHER" id="PTHR43280:SF28">
    <property type="entry name" value="HTH-TYPE TRANSCRIPTIONAL ACTIVATOR RHAS"/>
    <property type="match status" value="1"/>
</dbReference>
<evidence type="ECO:0000256" key="3">
    <source>
        <dbReference type="ARBA" id="ARBA00023163"/>
    </source>
</evidence>
<protein>
    <submittedName>
        <fullName evidence="6">AraC family transcriptional regulator</fullName>
    </submittedName>
</protein>
<evidence type="ECO:0000256" key="2">
    <source>
        <dbReference type="ARBA" id="ARBA00023125"/>
    </source>
</evidence>
<dbReference type="PROSITE" id="PS01124">
    <property type="entry name" value="HTH_ARAC_FAMILY_2"/>
    <property type="match status" value="1"/>
</dbReference>
<dbReference type="InterPro" id="IPR020449">
    <property type="entry name" value="Tscrpt_reg_AraC-type_HTH"/>
</dbReference>
<evidence type="ECO:0000256" key="1">
    <source>
        <dbReference type="ARBA" id="ARBA00023015"/>
    </source>
</evidence>
<dbReference type="Proteomes" id="UP000249134">
    <property type="component" value="Chromosome 1"/>
</dbReference>
<keyword evidence="2" id="KW-0238">DNA-binding</keyword>
<proteinExistence type="predicted"/>
<feature type="domain" description="HTH araC/xylS-type" evidence="5">
    <location>
        <begin position="631"/>
        <end position="730"/>
    </location>
</feature>
<organism evidence="6 7">
    <name type="scientific">Lederbergia lenta</name>
    <name type="common">Bacillus lentus</name>
    <dbReference type="NCBI Taxonomy" id="1467"/>
    <lineage>
        <taxon>Bacteria</taxon>
        <taxon>Bacillati</taxon>
        <taxon>Bacillota</taxon>
        <taxon>Bacilli</taxon>
        <taxon>Bacillales</taxon>
        <taxon>Bacillaceae</taxon>
        <taxon>Lederbergia</taxon>
    </lineage>
</organism>
<keyword evidence="4" id="KW-1133">Transmembrane helix</keyword>
<sequence length="734" mass="86493">MTHNWFRRMLLAYTPVFFIVIFILFLIFFQALNEQSRREAANINESLAGQAYRYIDRSLKEIDHRVLRESLINESFQRFLNEQAMANVPVNLEALKSLQEIKLNYPIVDSIYLVRYNDQSVLSLGTMTKVSDYADRPFINDYINKDTSKWTESRLFREFSNQSGKEVISLTRPVPFYSKSKGLIVVNVSLDSLRYGIREMYDPEVSFVRLVDQKDVGFENEKANQDEEQVLSRLTSDYSGWTIESGLVQSNLSRIMKSINSLWLLISAIVVFTGIIWIIYITKKAYKPLEQLVGKIHLYSKEAIQGQPITTHRNEFTLIDHTLDQMLEQSNRYHQERDEVLLLRKKYGFEKLLKKTAASLDWEEEMEKIGLPQVFHPSVVFLMEMDQYSKWEKQLTPEQMLQLKMNIEETTFQMDAESLSILWCGWETEFRLVGVAKLVNEAIDPYEDFIKYKNQVREHSSLTVTIGVSRLILIPEDLRKAYREAEDALAYKAIRGLDQVIRYHEATYTEVDVYSHLKLAHEIVLAYRMSPDRWQDQYRQLFEELRTTKLRKEELVNIMNFFVYQLEREKHMFPQEIQKRWSEHVLPGLAVQLEQFDTIEELETNIFTLLEGMSNKIAVLRQARNYHQVLLTIKEYIEKNYDNVELSLDHLSGVFEMPGKNISKLFKEEFGEKFVDFLIRIRMERAEELLQTTNDTILAISEQVGYISANSFTRVFRKVYGTSPGEYRKLKKYL</sequence>
<dbReference type="PROSITE" id="PS00041">
    <property type="entry name" value="HTH_ARAC_FAMILY_1"/>
    <property type="match status" value="1"/>
</dbReference>
<dbReference type="SUPFAM" id="SSF46689">
    <property type="entry name" value="Homeodomain-like"/>
    <property type="match status" value="1"/>
</dbReference>
<feature type="transmembrane region" description="Helical" evidence="4">
    <location>
        <begin position="12"/>
        <end position="32"/>
    </location>
</feature>
<reference evidence="6 7" key="1">
    <citation type="submission" date="2018-06" db="EMBL/GenBank/DDBJ databases">
        <authorList>
            <consortium name="Pathogen Informatics"/>
            <person name="Doyle S."/>
        </authorList>
    </citation>
    <scope>NUCLEOTIDE SEQUENCE [LARGE SCALE GENOMIC DNA]</scope>
    <source>
        <strain evidence="6 7">NCTC4824</strain>
    </source>
</reference>
<accession>A0A2X4W104</accession>
<dbReference type="InterPro" id="IPR018062">
    <property type="entry name" value="HTH_AraC-typ_CS"/>
</dbReference>
<gene>
    <name evidence="6" type="primary">btr_1</name>
    <name evidence="6" type="ORF">NCTC4824_01101</name>
</gene>
<dbReference type="AlphaFoldDB" id="A0A2X4W104"/>
<keyword evidence="3" id="KW-0804">Transcription</keyword>
<dbReference type="InterPro" id="IPR018060">
    <property type="entry name" value="HTH_AraC"/>
</dbReference>
<dbReference type="Gene3D" id="1.10.10.60">
    <property type="entry name" value="Homeodomain-like"/>
    <property type="match status" value="2"/>
</dbReference>